<dbReference type="GO" id="GO:0005524">
    <property type="term" value="F:ATP binding"/>
    <property type="evidence" value="ECO:0007669"/>
    <property type="project" value="UniProtKB-UniRule"/>
</dbReference>
<dbReference type="GO" id="GO:0008017">
    <property type="term" value="F:microtubule binding"/>
    <property type="evidence" value="ECO:0007669"/>
    <property type="project" value="InterPro"/>
</dbReference>
<organism evidence="3 4">
    <name type="scientific">Ramularia collo-cygni</name>
    <dbReference type="NCBI Taxonomy" id="112498"/>
    <lineage>
        <taxon>Eukaryota</taxon>
        <taxon>Fungi</taxon>
        <taxon>Dikarya</taxon>
        <taxon>Ascomycota</taxon>
        <taxon>Pezizomycotina</taxon>
        <taxon>Dothideomycetes</taxon>
        <taxon>Dothideomycetidae</taxon>
        <taxon>Mycosphaerellales</taxon>
        <taxon>Mycosphaerellaceae</taxon>
        <taxon>Ramularia</taxon>
    </lineage>
</organism>
<dbReference type="PANTHER" id="PTHR47969">
    <property type="entry name" value="CHROMOSOME-ASSOCIATED KINESIN KIF4A-RELATED"/>
    <property type="match status" value="1"/>
</dbReference>
<dbReference type="GeneID" id="35598851"/>
<dbReference type="InterPro" id="IPR036961">
    <property type="entry name" value="Kinesin_motor_dom_sf"/>
</dbReference>
<keyword evidence="1" id="KW-0505">Motor protein</keyword>
<dbReference type="GO" id="GO:0007018">
    <property type="term" value="P:microtubule-based movement"/>
    <property type="evidence" value="ECO:0007669"/>
    <property type="project" value="InterPro"/>
</dbReference>
<proteinExistence type="inferred from homology"/>
<dbReference type="SMART" id="SM00129">
    <property type="entry name" value="KISc"/>
    <property type="match status" value="1"/>
</dbReference>
<keyword evidence="4" id="KW-1185">Reference proteome</keyword>
<evidence type="ECO:0000313" key="3">
    <source>
        <dbReference type="EMBL" id="CZT17816.1"/>
    </source>
</evidence>
<dbReference type="PRINTS" id="PR00380">
    <property type="entry name" value="KINESINHEAVY"/>
</dbReference>
<dbReference type="Gene3D" id="3.40.850.10">
    <property type="entry name" value="Kinesin motor domain"/>
    <property type="match status" value="1"/>
</dbReference>
<dbReference type="RefSeq" id="XP_023624707.1">
    <property type="nucleotide sequence ID" value="XM_023768939.1"/>
</dbReference>
<feature type="domain" description="Kinesin motor" evidence="2">
    <location>
        <begin position="51"/>
        <end position="308"/>
    </location>
</feature>
<dbReference type="PANTHER" id="PTHR47969:SF9">
    <property type="entry name" value="KINESIN-LIKE PROTEIN"/>
    <property type="match status" value="1"/>
</dbReference>
<dbReference type="OrthoDB" id="3176171at2759"/>
<dbReference type="GO" id="GO:0051231">
    <property type="term" value="P:spindle elongation"/>
    <property type="evidence" value="ECO:0007669"/>
    <property type="project" value="TreeGrafter"/>
</dbReference>
<dbReference type="EMBL" id="FJUY01000004">
    <property type="protein sequence ID" value="CZT17816.1"/>
    <property type="molecule type" value="Genomic_DNA"/>
</dbReference>
<dbReference type="GO" id="GO:0003777">
    <property type="term" value="F:microtubule motor activity"/>
    <property type="evidence" value="ECO:0007669"/>
    <property type="project" value="InterPro"/>
</dbReference>
<protein>
    <recommendedName>
        <fullName evidence="2">Kinesin motor domain-containing protein</fullName>
    </recommendedName>
</protein>
<dbReference type="Pfam" id="PF00225">
    <property type="entry name" value="Kinesin"/>
    <property type="match status" value="1"/>
</dbReference>
<dbReference type="GO" id="GO:0007052">
    <property type="term" value="P:mitotic spindle organization"/>
    <property type="evidence" value="ECO:0007669"/>
    <property type="project" value="TreeGrafter"/>
</dbReference>
<dbReference type="AlphaFoldDB" id="A0A2D3V2Q5"/>
<dbReference type="PROSITE" id="PS50067">
    <property type="entry name" value="KINESIN_MOTOR_2"/>
    <property type="match status" value="1"/>
</dbReference>
<dbReference type="GO" id="GO:0005875">
    <property type="term" value="C:microtubule associated complex"/>
    <property type="evidence" value="ECO:0007669"/>
    <property type="project" value="TreeGrafter"/>
</dbReference>
<comment type="similarity">
    <text evidence="1">Belongs to the TRAFAC class myosin-kinesin ATPase superfamily. Kinesin family.</text>
</comment>
<feature type="binding site" evidence="1">
    <location>
        <begin position="146"/>
        <end position="153"/>
    </location>
    <ligand>
        <name>ATP</name>
        <dbReference type="ChEBI" id="CHEBI:30616"/>
    </ligand>
</feature>
<sequence>MDKFYLKNAAVYKKLVDSLDFTKPAPHFSRHEATSVEEEGQTIMSEKLNPDIIIGARIRPMLETDIAAGFPCAVHPRAPDENGAQIVDLHDLYHHPTRPPMLKSSKYQVDRLFDAETTTEEIYENLIADLVTFAQGGGIGTLFAYGQTGSGKTFTISQLQKLAVSSLMSDADDEQEVYITICDLAGKAAFDLLASRQPISILQDASGATQLAGAVEHRVYDGGEVLDLLDEAASFRQTASTVKNDASSRSHSICRIRIGNSAAPKGESGFLYLVDLAGSEAARDVAEHGADRMRETREINMSLSVLKD</sequence>
<evidence type="ECO:0000259" key="2">
    <source>
        <dbReference type="PROSITE" id="PS50067"/>
    </source>
</evidence>
<dbReference type="SUPFAM" id="SSF52540">
    <property type="entry name" value="P-loop containing nucleoside triphosphate hydrolases"/>
    <property type="match status" value="1"/>
</dbReference>
<reference evidence="3 4" key="1">
    <citation type="submission" date="2016-03" db="EMBL/GenBank/DDBJ databases">
        <authorList>
            <person name="Ploux O."/>
        </authorList>
    </citation>
    <scope>NUCLEOTIDE SEQUENCE [LARGE SCALE GENOMIC DNA]</scope>
    <source>
        <strain evidence="3 4">URUG2</strain>
    </source>
</reference>
<name>A0A2D3V2Q5_9PEZI</name>
<evidence type="ECO:0000313" key="4">
    <source>
        <dbReference type="Proteomes" id="UP000225277"/>
    </source>
</evidence>
<accession>A0A2D3V2Q5</accession>
<dbReference type="InterPro" id="IPR027640">
    <property type="entry name" value="Kinesin-like_fam"/>
</dbReference>
<keyword evidence="1" id="KW-0547">Nucleotide-binding</keyword>
<dbReference type="InterPro" id="IPR001752">
    <property type="entry name" value="Kinesin_motor_dom"/>
</dbReference>
<dbReference type="InterPro" id="IPR027417">
    <property type="entry name" value="P-loop_NTPase"/>
</dbReference>
<dbReference type="Proteomes" id="UP000225277">
    <property type="component" value="Unassembled WGS sequence"/>
</dbReference>
<dbReference type="STRING" id="112498.A0A2D3V2Q5"/>
<evidence type="ECO:0000256" key="1">
    <source>
        <dbReference type="PROSITE-ProRule" id="PRU00283"/>
    </source>
</evidence>
<gene>
    <name evidence="3" type="ORF">RCC_03652</name>
</gene>
<keyword evidence="1" id="KW-0067">ATP-binding</keyword>